<feature type="domain" description="IrrE N-terminal-like" evidence="1">
    <location>
        <begin position="74"/>
        <end position="176"/>
    </location>
</feature>
<dbReference type="InterPro" id="IPR010359">
    <property type="entry name" value="IrrE_HExxH"/>
</dbReference>
<dbReference type="EMBL" id="LS423452">
    <property type="protein sequence ID" value="SPS04786.1"/>
    <property type="molecule type" value="Genomic_DNA"/>
</dbReference>
<evidence type="ECO:0000259" key="1">
    <source>
        <dbReference type="Pfam" id="PF06114"/>
    </source>
</evidence>
<proteinExistence type="predicted"/>
<dbReference type="Gene3D" id="1.10.10.2910">
    <property type="match status" value="1"/>
</dbReference>
<sequence>MSDARPLNGFTAAARIIHWLEIGKQLSLPVNLDVVRECLPETPFGRGEMIKPPHPIVISGCEGMLVRNPENDREWGIFYNANACRERQRFTIAHELGHFILHRKSQSLFNCSKESIYSGADRLAQIEREADDFASNLLMPGNLLRQKIEGQTIDFRLLGKLANEFCVSLEAMCIRFVKYTYQRAILVYWDHGFMKYQWRSPSAIRTQARLRSSNEPQEPPRNSLAADEDIAQELDGVEMNANVWCPSEPSDIRLREMKHTYQKGNRVLSLLILETAAPLTYPNRRWEEYRPHDSFDQFVDSGQLPVRS</sequence>
<reference evidence="2" key="1">
    <citation type="submission" date="2018-05" db="EMBL/GenBank/DDBJ databases">
        <authorList>
            <person name="Lanie J.A."/>
            <person name="Ng W.-L."/>
            <person name="Kazmierczak K.M."/>
            <person name="Andrzejewski T.M."/>
            <person name="Davidsen T.M."/>
            <person name="Wayne K.J."/>
            <person name="Tettelin H."/>
            <person name="Glass J.I."/>
            <person name="Rusch D."/>
            <person name="Podicherti R."/>
            <person name="Tsui H.-C.T."/>
            <person name="Winkler M.E."/>
        </authorList>
    </citation>
    <scope>NUCLEOTIDE SEQUENCE</scope>
    <source>
        <strain evidence="2">KNB</strain>
    </source>
</reference>
<name>A0A2X0SG69_9PROT</name>
<organism evidence="2">
    <name type="scientific">Candidatus Nitrotoga fabula</name>
    <dbReference type="NCBI Taxonomy" id="2182327"/>
    <lineage>
        <taxon>Bacteria</taxon>
        <taxon>Pseudomonadati</taxon>
        <taxon>Pseudomonadota</taxon>
        <taxon>Betaproteobacteria</taxon>
        <taxon>Nitrosomonadales</taxon>
        <taxon>Gallionellaceae</taxon>
        <taxon>Candidatus Nitrotoga</taxon>
    </lineage>
</organism>
<dbReference type="PANTHER" id="PTHR43236:SF2">
    <property type="entry name" value="BLL0069 PROTEIN"/>
    <property type="match status" value="1"/>
</dbReference>
<dbReference type="Pfam" id="PF06114">
    <property type="entry name" value="Peptidase_M78"/>
    <property type="match status" value="1"/>
</dbReference>
<protein>
    <recommendedName>
        <fullName evidence="1">IrrE N-terminal-like domain-containing protein</fullName>
    </recommendedName>
</protein>
<dbReference type="AlphaFoldDB" id="A0A2X0SG69"/>
<accession>A0A2X0SG69</accession>
<dbReference type="PANTHER" id="PTHR43236">
    <property type="entry name" value="ANTITOXIN HIGA1"/>
    <property type="match status" value="1"/>
</dbReference>
<evidence type="ECO:0000313" key="2">
    <source>
        <dbReference type="EMBL" id="SPS04786.1"/>
    </source>
</evidence>
<dbReference type="InterPro" id="IPR052345">
    <property type="entry name" value="Rad_response_metalloprotease"/>
</dbReference>
<gene>
    <name evidence="2" type="ORF">NITFAB_0375</name>
</gene>